<keyword evidence="1" id="KW-0472">Membrane</keyword>
<comment type="caution">
    <text evidence="2">The sequence shown here is derived from an EMBL/GenBank/DDBJ whole genome shotgun (WGS) entry which is preliminary data.</text>
</comment>
<name>A0A366HYD2_9GAMM</name>
<sequence length="59" mass="6429">MKITSRSDQQGNTGLLSELRLVPLFVIILGGIMLLFGLSIGTSSYFLQRSNQSLADVTQ</sequence>
<proteinExistence type="predicted"/>
<evidence type="ECO:0000313" key="2">
    <source>
        <dbReference type="EMBL" id="RBP56983.1"/>
    </source>
</evidence>
<reference evidence="2 3" key="1">
    <citation type="submission" date="2018-06" db="EMBL/GenBank/DDBJ databases">
        <title>Genomic Encyclopedia of Type Strains, Phase IV (KMG-IV): sequencing the most valuable type-strain genomes for metagenomic binning, comparative biology and taxonomic classification.</title>
        <authorList>
            <person name="Goeker M."/>
        </authorList>
    </citation>
    <scope>NUCLEOTIDE SEQUENCE [LARGE SCALE GENOMIC DNA]</scope>
    <source>
        <strain evidence="2 3">DSM 30166</strain>
    </source>
</reference>
<evidence type="ECO:0000256" key="1">
    <source>
        <dbReference type="SAM" id="Phobius"/>
    </source>
</evidence>
<keyword evidence="1" id="KW-1133">Transmembrane helix</keyword>
<dbReference type="EMBL" id="QNRY01000083">
    <property type="protein sequence ID" value="RBP56983.1"/>
    <property type="molecule type" value="Genomic_DNA"/>
</dbReference>
<protein>
    <submittedName>
        <fullName evidence="2">Uncharacterized protein</fullName>
    </submittedName>
</protein>
<feature type="transmembrane region" description="Helical" evidence="1">
    <location>
        <begin position="21"/>
        <end position="47"/>
    </location>
</feature>
<gene>
    <name evidence="2" type="ORF">DES54_1834</name>
</gene>
<dbReference type="Proteomes" id="UP000253046">
    <property type="component" value="Unassembled WGS sequence"/>
</dbReference>
<accession>A0A366HYD2</accession>
<evidence type="ECO:0000313" key="3">
    <source>
        <dbReference type="Proteomes" id="UP000253046"/>
    </source>
</evidence>
<keyword evidence="1" id="KW-0812">Transmembrane</keyword>
<organism evidence="2 3">
    <name type="scientific">Brenneria salicis ATCC 15712 = DSM 30166</name>
    <dbReference type="NCBI Taxonomy" id="714314"/>
    <lineage>
        <taxon>Bacteria</taxon>
        <taxon>Pseudomonadati</taxon>
        <taxon>Pseudomonadota</taxon>
        <taxon>Gammaproteobacteria</taxon>
        <taxon>Enterobacterales</taxon>
        <taxon>Pectobacteriaceae</taxon>
        <taxon>Brenneria</taxon>
    </lineage>
</organism>
<keyword evidence="3" id="KW-1185">Reference proteome</keyword>
<dbReference type="AlphaFoldDB" id="A0A366HYD2"/>